<evidence type="ECO:0000256" key="1">
    <source>
        <dbReference type="SAM" id="MobiDB-lite"/>
    </source>
</evidence>
<organism evidence="2 3">
    <name type="scientific">Natrarchaeobius chitinivorans</name>
    <dbReference type="NCBI Taxonomy" id="1679083"/>
    <lineage>
        <taxon>Archaea</taxon>
        <taxon>Methanobacteriati</taxon>
        <taxon>Methanobacteriota</taxon>
        <taxon>Stenosarchaea group</taxon>
        <taxon>Halobacteria</taxon>
        <taxon>Halobacteriales</taxon>
        <taxon>Natrialbaceae</taxon>
        <taxon>Natrarchaeobius</taxon>
    </lineage>
</organism>
<evidence type="ECO:0000313" key="2">
    <source>
        <dbReference type="EMBL" id="RQG96033.1"/>
    </source>
</evidence>
<feature type="compositionally biased region" description="Polar residues" evidence="1">
    <location>
        <begin position="1"/>
        <end position="16"/>
    </location>
</feature>
<keyword evidence="3" id="KW-1185">Reference proteome</keyword>
<dbReference type="EMBL" id="REGA01000004">
    <property type="protein sequence ID" value="RQG96033.1"/>
    <property type="molecule type" value="Genomic_DNA"/>
</dbReference>
<dbReference type="AlphaFoldDB" id="A0A3N6LYU4"/>
<comment type="caution">
    <text evidence="2">The sequence shown here is derived from an EMBL/GenBank/DDBJ whole genome shotgun (WGS) entry which is preliminary data.</text>
</comment>
<feature type="region of interest" description="Disordered" evidence="1">
    <location>
        <begin position="1"/>
        <end position="20"/>
    </location>
</feature>
<reference evidence="2 3" key="1">
    <citation type="submission" date="2018-10" db="EMBL/GenBank/DDBJ databases">
        <title>Natrarchaeobius chitinivorans gen. nov., sp. nov., and Natrarchaeobius haloalkaliphilus sp. nov., alkaliphilic, chitin-utilizing haloarchaea from hypersaline alkaline lakes.</title>
        <authorList>
            <person name="Sorokin D.Y."/>
            <person name="Elcheninov A.G."/>
            <person name="Kostrikina N.A."/>
            <person name="Bale N.J."/>
            <person name="Sinninghe Damste J.S."/>
            <person name="Khijniak T.V."/>
            <person name="Kublanov I.V."/>
            <person name="Toshchakov S.V."/>
        </authorList>
    </citation>
    <scope>NUCLEOTIDE SEQUENCE [LARGE SCALE GENOMIC DNA]</scope>
    <source>
        <strain evidence="2 3">AArcht4T</strain>
    </source>
</reference>
<dbReference type="OrthoDB" id="379485at2157"/>
<proteinExistence type="predicted"/>
<dbReference type="Proteomes" id="UP000282323">
    <property type="component" value="Unassembled WGS sequence"/>
</dbReference>
<dbReference type="RefSeq" id="WP_124195031.1">
    <property type="nucleotide sequence ID" value="NZ_REGA01000004.1"/>
</dbReference>
<sequence length="68" mass="7471">MSDCDPTTTGQQAESDQSGRRSLVVAALHIENAAEPDEVVLFTDDIKHCTEWVAASGSNSFVEVREYR</sequence>
<accession>A0A3N6LYU4</accession>
<name>A0A3N6LYU4_NATCH</name>
<gene>
    <name evidence="2" type="ORF">EA473_07620</name>
</gene>
<evidence type="ECO:0000313" key="3">
    <source>
        <dbReference type="Proteomes" id="UP000282323"/>
    </source>
</evidence>
<protein>
    <submittedName>
        <fullName evidence="2">Uncharacterized protein</fullName>
    </submittedName>
</protein>